<feature type="compositionally biased region" description="Basic and acidic residues" evidence="1">
    <location>
        <begin position="37"/>
        <end position="49"/>
    </location>
</feature>
<dbReference type="RefSeq" id="WP_182201967.1">
    <property type="nucleotide sequence ID" value="NZ_JACGLT010000001.1"/>
</dbReference>
<organism evidence="2 3">
    <name type="scientific">Gelidibacter maritimus</name>
    <dbReference type="NCBI Taxonomy" id="2761487"/>
    <lineage>
        <taxon>Bacteria</taxon>
        <taxon>Pseudomonadati</taxon>
        <taxon>Bacteroidota</taxon>
        <taxon>Flavobacteriia</taxon>
        <taxon>Flavobacteriales</taxon>
        <taxon>Flavobacteriaceae</taxon>
        <taxon>Gelidibacter</taxon>
    </lineage>
</organism>
<keyword evidence="3" id="KW-1185">Reference proteome</keyword>
<reference evidence="2 3" key="1">
    <citation type="submission" date="2020-07" db="EMBL/GenBank/DDBJ databases">
        <title>Bacterium isolated from marine sediment.</title>
        <authorList>
            <person name="Shang D."/>
        </authorList>
    </citation>
    <scope>NUCLEOTIDE SEQUENCE [LARGE SCALE GENOMIC DNA]</scope>
    <source>
        <strain evidence="2 3">F6074</strain>
    </source>
</reference>
<dbReference type="Proteomes" id="UP000541857">
    <property type="component" value="Unassembled WGS sequence"/>
</dbReference>
<evidence type="ECO:0000313" key="3">
    <source>
        <dbReference type="Proteomes" id="UP000541857"/>
    </source>
</evidence>
<evidence type="ECO:0000256" key="1">
    <source>
        <dbReference type="SAM" id="MobiDB-lite"/>
    </source>
</evidence>
<accession>A0A7W2M1Y8</accession>
<evidence type="ECO:0000313" key="2">
    <source>
        <dbReference type="EMBL" id="MBA6151249.1"/>
    </source>
</evidence>
<sequence length="49" mass="5667">MKNDKEEENKNKQSKKDHAINIKGDVSDGNETNPQVEQKKDIHQPRDHA</sequence>
<dbReference type="EMBL" id="JACGLT010000001">
    <property type="protein sequence ID" value="MBA6151249.1"/>
    <property type="molecule type" value="Genomic_DNA"/>
</dbReference>
<feature type="region of interest" description="Disordered" evidence="1">
    <location>
        <begin position="1"/>
        <end position="49"/>
    </location>
</feature>
<proteinExistence type="predicted"/>
<protein>
    <submittedName>
        <fullName evidence="2">Uncharacterized protein</fullName>
    </submittedName>
</protein>
<name>A0A7W2M1Y8_9FLAO</name>
<gene>
    <name evidence="2" type="ORF">H3Z82_00755</name>
</gene>
<comment type="caution">
    <text evidence="2">The sequence shown here is derived from an EMBL/GenBank/DDBJ whole genome shotgun (WGS) entry which is preliminary data.</text>
</comment>
<dbReference type="AlphaFoldDB" id="A0A7W2M1Y8"/>
<feature type="compositionally biased region" description="Basic and acidic residues" evidence="1">
    <location>
        <begin position="1"/>
        <end position="20"/>
    </location>
</feature>